<sequence length="314" mass="36434">MANKVKKSNKKQPIPFRKETNVLGLKPWSDLPEQLINVILWQYSTLMFDMSYGGVTKSWRSAQTKQCSNPGAITQPWLELHDVNEDTEFKFNISFHQGERTWLEILCWMLQRCTCGQRSIIIIINFISSSQKDPNFRSSEMIVLMGISHPAFVFYKRKEGLWRGHEWIKEDGAIADPHCYDHKSKRNCFMRFTNALGTLAVIEDARSQPWVQKELPLPSIQVISRNVFRLDIGTLSWIKMERLGDTTLFLGSDCCMSVSASKVGCRSDCIYFRNHIDEDWCAYDFQKDISQCEGDAIQPQDLPFRLSDELKRKK</sequence>
<dbReference type="EMBL" id="JBCGBO010000025">
    <property type="protein sequence ID" value="KAK9177408.1"/>
    <property type="molecule type" value="Genomic_DNA"/>
</dbReference>
<evidence type="ECO:0000313" key="2">
    <source>
        <dbReference type="EMBL" id="KAK9177408.1"/>
    </source>
</evidence>
<dbReference type="PANTHER" id="PTHR47123:SF15">
    <property type="entry name" value="F-BOX PROTEIN SKIP23"/>
    <property type="match status" value="1"/>
</dbReference>
<comment type="caution">
    <text evidence="2">The sequence shown here is derived from an EMBL/GenBank/DDBJ whole genome shotgun (WGS) entry which is preliminary data.</text>
</comment>
<feature type="domain" description="KIB1-4 beta-propeller" evidence="1">
    <location>
        <begin position="225"/>
        <end position="284"/>
    </location>
</feature>
<protein>
    <recommendedName>
        <fullName evidence="1">KIB1-4 beta-propeller domain-containing protein</fullName>
    </recommendedName>
</protein>
<name>A0AAP0QB32_9ROSI</name>
<evidence type="ECO:0000259" key="1">
    <source>
        <dbReference type="Pfam" id="PF03478"/>
    </source>
</evidence>
<dbReference type="AlphaFoldDB" id="A0AAP0QB32"/>
<accession>A0AAP0QB32</accession>
<organism evidence="2 3">
    <name type="scientific">Citrus x changshan-huyou</name>
    <dbReference type="NCBI Taxonomy" id="2935761"/>
    <lineage>
        <taxon>Eukaryota</taxon>
        <taxon>Viridiplantae</taxon>
        <taxon>Streptophyta</taxon>
        <taxon>Embryophyta</taxon>
        <taxon>Tracheophyta</taxon>
        <taxon>Spermatophyta</taxon>
        <taxon>Magnoliopsida</taxon>
        <taxon>eudicotyledons</taxon>
        <taxon>Gunneridae</taxon>
        <taxon>Pentapetalae</taxon>
        <taxon>rosids</taxon>
        <taxon>malvids</taxon>
        <taxon>Sapindales</taxon>
        <taxon>Rutaceae</taxon>
        <taxon>Aurantioideae</taxon>
        <taxon>Citrus</taxon>
    </lineage>
</organism>
<keyword evidence="3" id="KW-1185">Reference proteome</keyword>
<dbReference type="Pfam" id="PF03478">
    <property type="entry name" value="Beta-prop_KIB1-4"/>
    <property type="match status" value="1"/>
</dbReference>
<gene>
    <name evidence="2" type="ORF">WN944_029430</name>
</gene>
<dbReference type="Proteomes" id="UP001428341">
    <property type="component" value="Unassembled WGS sequence"/>
</dbReference>
<dbReference type="InterPro" id="IPR051304">
    <property type="entry name" value="SCF_F-box_domain"/>
</dbReference>
<evidence type="ECO:0000313" key="3">
    <source>
        <dbReference type="Proteomes" id="UP001428341"/>
    </source>
</evidence>
<reference evidence="2 3" key="1">
    <citation type="submission" date="2024-05" db="EMBL/GenBank/DDBJ databases">
        <title>Haplotype-resolved chromosome-level genome assembly of Huyou (Citrus changshanensis).</title>
        <authorList>
            <person name="Miao C."/>
            <person name="Chen W."/>
            <person name="Wu Y."/>
            <person name="Wang L."/>
            <person name="Zhao S."/>
            <person name="Grierson D."/>
            <person name="Xu C."/>
            <person name="Chen K."/>
        </authorList>
    </citation>
    <scope>NUCLEOTIDE SEQUENCE [LARGE SCALE GENOMIC DNA]</scope>
    <source>
        <strain evidence="2">01-14</strain>
        <tissue evidence="2">Leaf</tissue>
    </source>
</reference>
<proteinExistence type="predicted"/>
<dbReference type="PANTHER" id="PTHR47123">
    <property type="entry name" value="F-BOX PROTEIN SKIP23"/>
    <property type="match status" value="1"/>
</dbReference>
<dbReference type="InterPro" id="IPR005174">
    <property type="entry name" value="KIB1-4_b-propeller"/>
</dbReference>